<feature type="region of interest" description="Disordered" evidence="1">
    <location>
        <begin position="386"/>
        <end position="492"/>
    </location>
</feature>
<feature type="region of interest" description="Disordered" evidence="1">
    <location>
        <begin position="960"/>
        <end position="1219"/>
    </location>
</feature>
<dbReference type="PANTHER" id="PTHR38700">
    <property type="entry name" value="YALI0E22418P"/>
    <property type="match status" value="1"/>
</dbReference>
<accession>A0A507R081</accession>
<feature type="compositionally biased region" description="Low complexity" evidence="1">
    <location>
        <begin position="388"/>
        <end position="426"/>
    </location>
</feature>
<feature type="region of interest" description="Disordered" evidence="1">
    <location>
        <begin position="903"/>
        <end position="942"/>
    </location>
</feature>
<dbReference type="Gene3D" id="2.30.29.30">
    <property type="entry name" value="Pleckstrin-homology domain (PH domain)/Phosphotyrosine-binding domain (PTB)"/>
    <property type="match status" value="1"/>
</dbReference>
<feature type="compositionally biased region" description="Polar residues" evidence="1">
    <location>
        <begin position="909"/>
        <end position="920"/>
    </location>
</feature>
<dbReference type="STRING" id="5098.A0A507R081"/>
<reference evidence="3 4" key="1">
    <citation type="submission" date="2019-06" db="EMBL/GenBank/DDBJ databases">
        <title>Wine fermentation using esterase from Monascus purpureus.</title>
        <authorList>
            <person name="Geng C."/>
            <person name="Zhang Y."/>
        </authorList>
    </citation>
    <scope>NUCLEOTIDE SEQUENCE [LARGE SCALE GENOMIC DNA]</scope>
    <source>
        <strain evidence="3">HQ1</strain>
    </source>
</reference>
<dbReference type="EMBL" id="VIFY01000016">
    <property type="protein sequence ID" value="TQB75755.1"/>
    <property type="molecule type" value="Genomic_DNA"/>
</dbReference>
<feature type="compositionally biased region" description="Polar residues" evidence="1">
    <location>
        <begin position="1112"/>
        <end position="1134"/>
    </location>
</feature>
<dbReference type="PANTHER" id="PTHR38700:SF1">
    <property type="entry name" value="PH DOMAIN-CONTAINING PROTEIN"/>
    <property type="match status" value="1"/>
</dbReference>
<feature type="compositionally biased region" description="Low complexity" evidence="1">
    <location>
        <begin position="921"/>
        <end position="937"/>
    </location>
</feature>
<dbReference type="Proteomes" id="UP000319663">
    <property type="component" value="Unassembled WGS sequence"/>
</dbReference>
<dbReference type="InterPro" id="IPR029071">
    <property type="entry name" value="Ubiquitin-like_domsf"/>
</dbReference>
<evidence type="ECO:0000313" key="3">
    <source>
        <dbReference type="EMBL" id="TQB75755.1"/>
    </source>
</evidence>
<feature type="region of interest" description="Disordered" evidence="1">
    <location>
        <begin position="855"/>
        <end position="877"/>
    </location>
</feature>
<dbReference type="CDD" id="cd05254">
    <property type="entry name" value="dTDP_HR_like_SDR_e"/>
    <property type="match status" value="1"/>
</dbReference>
<feature type="compositionally biased region" description="Basic and acidic residues" evidence="1">
    <location>
        <begin position="474"/>
        <end position="492"/>
    </location>
</feature>
<feature type="region of interest" description="Disordered" evidence="1">
    <location>
        <begin position="505"/>
        <end position="576"/>
    </location>
</feature>
<organism evidence="3 4">
    <name type="scientific">Monascus purpureus</name>
    <name type="common">Red mold</name>
    <name type="synonym">Monascus anka</name>
    <dbReference type="NCBI Taxonomy" id="5098"/>
    <lineage>
        <taxon>Eukaryota</taxon>
        <taxon>Fungi</taxon>
        <taxon>Dikarya</taxon>
        <taxon>Ascomycota</taxon>
        <taxon>Pezizomycotina</taxon>
        <taxon>Eurotiomycetes</taxon>
        <taxon>Eurotiomycetidae</taxon>
        <taxon>Eurotiales</taxon>
        <taxon>Aspergillaceae</taxon>
        <taxon>Monascus</taxon>
    </lineage>
</organism>
<dbReference type="SUPFAM" id="SSF50729">
    <property type="entry name" value="PH domain-like"/>
    <property type="match status" value="1"/>
</dbReference>
<evidence type="ECO:0000259" key="2">
    <source>
        <dbReference type="Pfam" id="PF04321"/>
    </source>
</evidence>
<feature type="compositionally biased region" description="Basic and acidic residues" evidence="1">
    <location>
        <begin position="547"/>
        <end position="563"/>
    </location>
</feature>
<dbReference type="InterPro" id="IPR036291">
    <property type="entry name" value="NAD(P)-bd_dom_sf"/>
</dbReference>
<name>A0A507R081_MONPU</name>
<gene>
    <name evidence="3" type="ORF">MPDQ_002055</name>
</gene>
<feature type="compositionally biased region" description="Polar residues" evidence="1">
    <location>
        <begin position="861"/>
        <end position="870"/>
    </location>
</feature>
<dbReference type="SUPFAM" id="SSF54236">
    <property type="entry name" value="Ubiquitin-like"/>
    <property type="match status" value="1"/>
</dbReference>
<dbReference type="InterPro" id="IPR029903">
    <property type="entry name" value="RmlD-like-bd"/>
</dbReference>
<dbReference type="Gene3D" id="3.40.50.720">
    <property type="entry name" value="NAD(P)-binding Rossmann-like Domain"/>
    <property type="match status" value="1"/>
</dbReference>
<feature type="domain" description="RmlD-like substrate binding" evidence="2">
    <location>
        <begin position="5"/>
        <end position="294"/>
    </location>
</feature>
<proteinExistence type="predicted"/>
<dbReference type="AlphaFoldDB" id="A0A507R081"/>
<dbReference type="Pfam" id="PF04321">
    <property type="entry name" value="RmlD_sub_bind"/>
    <property type="match status" value="1"/>
</dbReference>
<dbReference type="FunFam" id="3.40.50.720:FF:000357">
    <property type="entry name" value="Methionine adenosyltransferase 2 subunit beta"/>
    <property type="match status" value="1"/>
</dbReference>
<sequence length="1219" mass="133696">MSNVVLVTGATGLLGRQVFNVFQHSGCLVVGQGYSRATPPTILKADLEKPEDIERLLDEVKPQIIIHCAANRYPDLCEQDPEAAHRVNVECSRALAQGASARRAFLIYISTDYVFPGTEGEAPYEADAEPRPVNKYGELKREGELAVLEATRDTGMGIVLRLPLLYGSATKNSESAVNSLIDVIWKAQDEKAGIKMDDWALRYPTNTEDVARVCRDIVIKYVKEMNRIKELPKILQFSSEDRMTKYEMCEKLAEVLGLSLAGMVRDQRGNDPNSPVKRPYDAHLSTKALQDLGINVKTMDFTAWWLKADQGASSPFRSPVRPSHCNQIEWISAGVCWDSSNSIDAILDRWSILCAHAPHLPTTAMALESAEAAAQGQHPIKLSRYRSVRQAASRQRQQDANAVVPPVPSVSNKAAMPPTPSSAVSRSRSRYRRVKPVATPSAPPPLPSLAGNADGRHHPGGLDHQTGGSGSSASREKRSGSGTHAEGRTSEADELIAKHRQDAMDRLTGARSSSTRSRSSSRRPATRARDERRAPEDRQAHAHAHAQRKEEAYPRKEAEEHANGHSFPATTEAKQQLSFKERVELAGTKGTDHKAITKHGGPGANLIEVGGGGIGPGVDAPVSAINAGDRRVCVQYSDSSILLPVTPSTHAKRLLSSAANFLGSGINPENFIIMESFSQFALERPLRRYEHIRDVMNSWTSDQDNSLIIVPASSEDAIDQLDLKSVPTHPPPETTFYLHYSQRSGKWDKRYVTLRADGQITLSKKESSKEQTNACHLSDFDIYSVAAYSLPRKDKPPKRFSYAIKSQQKASMFLSTEDFIHYFTTNDDGVAKGFYKAVHMWRSWYLVNKLGAGQKKGTEESPVTGSTGPQSPRRHRPMSSELYQIGSFKPLIDLDAFENRLREGAEDPGSSNVGGSTQHMGSRGRSPSVSSPTSDGGIDSNLHTGISNLITMDKAGDEAPFSASGLLGRTYSQRQQKMREREQQDKRTNEEPFFSQGLIHSKFCAPSSSQGPDRNPRSASNSRSNTMRSMQGPDPSGLRRSASQKQKPLVDLTPQYKEPPQHSHKGHGVKVEPGVALIDAATGRDPPPGGVVIPPATTWRRPRALSPPVPQLQIQPNTGNDFRTRQFSNATRDGQSPHLYQRQHFHSAAGGTRSDQERSPETPFTPDSLLARSGLSFAERGIPKGHGVATGDRNAKKPMLDMSEMNPFAEGSLLRDLKA</sequence>
<dbReference type="InterPro" id="IPR011993">
    <property type="entry name" value="PH-like_dom_sf"/>
</dbReference>
<feature type="compositionally biased region" description="Basic and acidic residues" evidence="1">
    <location>
        <begin position="977"/>
        <end position="990"/>
    </location>
</feature>
<evidence type="ECO:0000256" key="1">
    <source>
        <dbReference type="SAM" id="MobiDB-lite"/>
    </source>
</evidence>
<keyword evidence="4" id="KW-1185">Reference proteome</keyword>
<feature type="compositionally biased region" description="Basic and acidic residues" evidence="1">
    <location>
        <begin position="527"/>
        <end position="540"/>
    </location>
</feature>
<evidence type="ECO:0000313" key="4">
    <source>
        <dbReference type="Proteomes" id="UP000319663"/>
    </source>
</evidence>
<dbReference type="SUPFAM" id="SSF51735">
    <property type="entry name" value="NAD(P)-binding Rossmann-fold domains"/>
    <property type="match status" value="1"/>
</dbReference>
<comment type="caution">
    <text evidence="3">The sequence shown here is derived from an EMBL/GenBank/DDBJ whole genome shotgun (WGS) entry which is preliminary data.</text>
</comment>
<protein>
    <recommendedName>
        <fullName evidence="2">RmlD-like substrate binding domain-containing protein</fullName>
    </recommendedName>
</protein>